<feature type="chain" id="PRO_5046990706" evidence="2">
    <location>
        <begin position="20"/>
        <end position="147"/>
    </location>
</feature>
<keyword evidence="5" id="KW-1185">Reference proteome</keyword>
<dbReference type="Gene3D" id="1.10.238.10">
    <property type="entry name" value="EF-hand"/>
    <property type="match status" value="1"/>
</dbReference>
<organism evidence="4 5">
    <name type="scientific">Tropicimonas aquimaris</name>
    <dbReference type="NCBI Taxonomy" id="914152"/>
    <lineage>
        <taxon>Bacteria</taxon>
        <taxon>Pseudomonadati</taxon>
        <taxon>Pseudomonadota</taxon>
        <taxon>Alphaproteobacteria</taxon>
        <taxon>Rhodobacterales</taxon>
        <taxon>Roseobacteraceae</taxon>
        <taxon>Tropicimonas</taxon>
    </lineage>
</organism>
<dbReference type="SUPFAM" id="SSF47473">
    <property type="entry name" value="EF-hand"/>
    <property type="match status" value="1"/>
</dbReference>
<evidence type="ECO:0000313" key="4">
    <source>
        <dbReference type="EMBL" id="MFD0979894.1"/>
    </source>
</evidence>
<proteinExistence type="predicted"/>
<evidence type="ECO:0000256" key="1">
    <source>
        <dbReference type="SAM" id="MobiDB-lite"/>
    </source>
</evidence>
<evidence type="ECO:0000256" key="2">
    <source>
        <dbReference type="SAM" id="SignalP"/>
    </source>
</evidence>
<keyword evidence="2" id="KW-0732">Signal</keyword>
<dbReference type="RefSeq" id="WP_386074211.1">
    <property type="nucleotide sequence ID" value="NZ_JBHTJT010000008.1"/>
</dbReference>
<feature type="domain" description="EF-hand" evidence="3">
    <location>
        <begin position="53"/>
        <end position="72"/>
    </location>
</feature>
<dbReference type="InterPro" id="IPR018247">
    <property type="entry name" value="EF_Hand_1_Ca_BS"/>
</dbReference>
<feature type="domain" description="EF-hand" evidence="3">
    <location>
        <begin position="85"/>
        <end position="99"/>
    </location>
</feature>
<evidence type="ECO:0000313" key="5">
    <source>
        <dbReference type="Proteomes" id="UP001597108"/>
    </source>
</evidence>
<comment type="caution">
    <text evidence="4">The sequence shown here is derived from an EMBL/GenBank/DDBJ whole genome shotgun (WGS) entry which is preliminary data.</text>
</comment>
<evidence type="ECO:0000259" key="3">
    <source>
        <dbReference type="Pfam" id="PF13202"/>
    </source>
</evidence>
<sequence>MKRFALPTLVLLLAGSAAAAQQAVPGAAAIDRWDANRDGRVTLAEVEKGRAGQFASLDRNGDGVLSVAELGRNSAQGNRGVQRYALDGNGDGVVSRSEYVAGSKSWLQRMDSDSNGVLTTADFGRRGGGKGPGNSQGAGQGYRWNNG</sequence>
<protein>
    <submittedName>
        <fullName evidence="4">EF-hand domain-containing protein</fullName>
    </submittedName>
</protein>
<dbReference type="InterPro" id="IPR011992">
    <property type="entry name" value="EF-hand-dom_pair"/>
</dbReference>
<dbReference type="EMBL" id="JBHTJT010000008">
    <property type="protein sequence ID" value="MFD0979894.1"/>
    <property type="molecule type" value="Genomic_DNA"/>
</dbReference>
<dbReference type="PROSITE" id="PS00018">
    <property type="entry name" value="EF_HAND_1"/>
    <property type="match status" value="2"/>
</dbReference>
<reference evidence="5" key="1">
    <citation type="journal article" date="2019" name="Int. J. Syst. Evol. Microbiol.">
        <title>The Global Catalogue of Microorganisms (GCM) 10K type strain sequencing project: providing services to taxonomists for standard genome sequencing and annotation.</title>
        <authorList>
            <consortium name="The Broad Institute Genomics Platform"/>
            <consortium name="The Broad Institute Genome Sequencing Center for Infectious Disease"/>
            <person name="Wu L."/>
            <person name="Ma J."/>
        </authorList>
    </citation>
    <scope>NUCLEOTIDE SEQUENCE [LARGE SCALE GENOMIC DNA]</scope>
    <source>
        <strain evidence="5">CCUG 60524</strain>
    </source>
</reference>
<dbReference type="Proteomes" id="UP001597108">
    <property type="component" value="Unassembled WGS sequence"/>
</dbReference>
<accession>A0ABW3IPI4</accession>
<feature type="region of interest" description="Disordered" evidence="1">
    <location>
        <begin position="117"/>
        <end position="147"/>
    </location>
</feature>
<feature type="signal peptide" evidence="2">
    <location>
        <begin position="1"/>
        <end position="19"/>
    </location>
</feature>
<feature type="compositionally biased region" description="Gly residues" evidence="1">
    <location>
        <begin position="129"/>
        <end position="140"/>
    </location>
</feature>
<dbReference type="InterPro" id="IPR002048">
    <property type="entry name" value="EF_hand_dom"/>
</dbReference>
<gene>
    <name evidence="4" type="ORF">ACFQ2S_09530</name>
</gene>
<name>A0ABW3IPI4_9RHOB</name>
<dbReference type="Pfam" id="PF13202">
    <property type="entry name" value="EF-hand_5"/>
    <property type="match status" value="2"/>
</dbReference>